<gene>
    <name evidence="1" type="ORF">FHS88_000335</name>
</gene>
<dbReference type="AlphaFoldDB" id="A0A840XI87"/>
<proteinExistence type="predicted"/>
<evidence type="ECO:0000313" key="1">
    <source>
        <dbReference type="EMBL" id="MBB5688225.1"/>
    </source>
</evidence>
<sequence length="46" mass="4709">MPLKAARRPAPVAPARRRACFAHACAGIRIRPVGPAHPGGAAIRAA</sequence>
<name>A0A840XI87_9PROT</name>
<evidence type="ECO:0000313" key="2">
    <source>
        <dbReference type="Proteomes" id="UP000562254"/>
    </source>
</evidence>
<comment type="caution">
    <text evidence="1">The sequence shown here is derived from an EMBL/GenBank/DDBJ whole genome shotgun (WGS) entry which is preliminary data.</text>
</comment>
<protein>
    <submittedName>
        <fullName evidence="1">Uncharacterized protein</fullName>
    </submittedName>
</protein>
<dbReference type="Proteomes" id="UP000562254">
    <property type="component" value="Unassembled WGS sequence"/>
</dbReference>
<keyword evidence="2" id="KW-1185">Reference proteome</keyword>
<accession>A0A840XI87</accession>
<organism evidence="1 2">
    <name type="scientific">Neoroseomonas alkaliterrae</name>
    <dbReference type="NCBI Taxonomy" id="1452450"/>
    <lineage>
        <taxon>Bacteria</taxon>
        <taxon>Pseudomonadati</taxon>
        <taxon>Pseudomonadota</taxon>
        <taxon>Alphaproteobacteria</taxon>
        <taxon>Acetobacterales</taxon>
        <taxon>Acetobacteraceae</taxon>
        <taxon>Neoroseomonas</taxon>
    </lineage>
</organism>
<reference evidence="1 2" key="1">
    <citation type="submission" date="2020-08" db="EMBL/GenBank/DDBJ databases">
        <title>Genomic Encyclopedia of Type Strains, Phase IV (KMG-IV): sequencing the most valuable type-strain genomes for metagenomic binning, comparative biology and taxonomic classification.</title>
        <authorList>
            <person name="Goeker M."/>
        </authorList>
    </citation>
    <scope>NUCLEOTIDE SEQUENCE [LARGE SCALE GENOMIC DNA]</scope>
    <source>
        <strain evidence="1 2">DSM 25895</strain>
    </source>
</reference>
<dbReference type="EMBL" id="JACIJE010000001">
    <property type="protein sequence ID" value="MBB5688225.1"/>
    <property type="molecule type" value="Genomic_DNA"/>
</dbReference>